<protein>
    <submittedName>
        <fullName evidence="1">Uncharacterized protein</fullName>
    </submittedName>
</protein>
<gene>
    <name evidence="1" type="ORF">QYE76_023011</name>
</gene>
<comment type="caution">
    <text evidence="1">The sequence shown here is derived from an EMBL/GenBank/DDBJ whole genome shotgun (WGS) entry which is preliminary data.</text>
</comment>
<evidence type="ECO:0000313" key="2">
    <source>
        <dbReference type="Proteomes" id="UP001231189"/>
    </source>
</evidence>
<sequence>MCHALPPPPSEFLLPNLPILLHYTAGGSSCVFVIRSQRYALDVNVERVEDMVTHQRLLEEARYLQHRLSLEVGVVQIAEILSKLQIKEGAKRDCDVGWLQNKKVYNVLQQQ</sequence>
<keyword evidence="2" id="KW-1185">Reference proteome</keyword>
<name>A0AAD8VSE1_LOLMU</name>
<evidence type="ECO:0000313" key="1">
    <source>
        <dbReference type="EMBL" id="KAK1617494.1"/>
    </source>
</evidence>
<proteinExistence type="predicted"/>
<organism evidence="1 2">
    <name type="scientific">Lolium multiflorum</name>
    <name type="common">Italian ryegrass</name>
    <name type="synonym">Lolium perenne subsp. multiflorum</name>
    <dbReference type="NCBI Taxonomy" id="4521"/>
    <lineage>
        <taxon>Eukaryota</taxon>
        <taxon>Viridiplantae</taxon>
        <taxon>Streptophyta</taxon>
        <taxon>Embryophyta</taxon>
        <taxon>Tracheophyta</taxon>
        <taxon>Spermatophyta</taxon>
        <taxon>Magnoliopsida</taxon>
        <taxon>Liliopsida</taxon>
        <taxon>Poales</taxon>
        <taxon>Poaceae</taxon>
        <taxon>BOP clade</taxon>
        <taxon>Pooideae</taxon>
        <taxon>Poodae</taxon>
        <taxon>Poeae</taxon>
        <taxon>Poeae Chloroplast Group 2 (Poeae type)</taxon>
        <taxon>Loliodinae</taxon>
        <taxon>Loliinae</taxon>
        <taxon>Lolium</taxon>
    </lineage>
</organism>
<reference evidence="1" key="1">
    <citation type="submission" date="2023-07" db="EMBL/GenBank/DDBJ databases">
        <title>A chromosome-level genome assembly of Lolium multiflorum.</title>
        <authorList>
            <person name="Chen Y."/>
            <person name="Copetti D."/>
            <person name="Kolliker R."/>
            <person name="Studer B."/>
        </authorList>
    </citation>
    <scope>NUCLEOTIDE SEQUENCE</scope>
    <source>
        <strain evidence="1">02402/16</strain>
        <tissue evidence="1">Leaf</tissue>
    </source>
</reference>
<dbReference type="EMBL" id="JAUUTY010000006">
    <property type="protein sequence ID" value="KAK1617494.1"/>
    <property type="molecule type" value="Genomic_DNA"/>
</dbReference>
<dbReference type="AlphaFoldDB" id="A0AAD8VSE1"/>
<dbReference type="Proteomes" id="UP001231189">
    <property type="component" value="Unassembled WGS sequence"/>
</dbReference>
<accession>A0AAD8VSE1</accession>